<keyword evidence="3" id="KW-1185">Reference proteome</keyword>
<comment type="caution">
    <text evidence="2">The sequence shown here is derived from an EMBL/GenBank/DDBJ whole genome shotgun (WGS) entry which is preliminary data.</text>
</comment>
<dbReference type="InterPro" id="IPR041657">
    <property type="entry name" value="HTH_17"/>
</dbReference>
<dbReference type="RefSeq" id="WP_031503886.1">
    <property type="nucleotide sequence ID" value="NZ_JASZ02000030.1"/>
</dbReference>
<dbReference type="Proteomes" id="UP000197587">
    <property type="component" value="Unassembled WGS sequence"/>
</dbReference>
<dbReference type="Pfam" id="PF12728">
    <property type="entry name" value="HTH_17"/>
    <property type="match status" value="1"/>
</dbReference>
<name>A0A246B7J1_9FLAO</name>
<evidence type="ECO:0000313" key="3">
    <source>
        <dbReference type="Proteomes" id="UP000197587"/>
    </source>
</evidence>
<keyword evidence="2" id="KW-0238">DNA-binding</keyword>
<organism evidence="2 3">
    <name type="scientific">Kaistella haifensis DSM 19056</name>
    <dbReference type="NCBI Taxonomy" id="1450526"/>
    <lineage>
        <taxon>Bacteria</taxon>
        <taxon>Pseudomonadati</taxon>
        <taxon>Bacteroidota</taxon>
        <taxon>Flavobacteriia</taxon>
        <taxon>Flavobacteriales</taxon>
        <taxon>Weeksellaceae</taxon>
        <taxon>Chryseobacterium group</taxon>
        <taxon>Kaistella</taxon>
    </lineage>
</organism>
<dbReference type="EMBL" id="JASZ02000030">
    <property type="protein sequence ID" value="OWK97351.1"/>
    <property type="molecule type" value="Genomic_DNA"/>
</dbReference>
<evidence type="ECO:0000259" key="1">
    <source>
        <dbReference type="Pfam" id="PF12728"/>
    </source>
</evidence>
<dbReference type="AlphaFoldDB" id="A0A246B7J1"/>
<proteinExistence type="predicted"/>
<dbReference type="GO" id="GO:0003677">
    <property type="term" value="F:DNA binding"/>
    <property type="evidence" value="ECO:0007669"/>
    <property type="project" value="UniProtKB-KW"/>
</dbReference>
<sequence length="113" mass="13216">MEHNEISFENLPSAVAHLNNQVEELKELILRKESVSIPQKKTPIDIEKACEIIGKAKPTVYTLVRTRQIPCYKSGKKLYFFEDELLEWIRNGRRKTMVEIEAEAAKNFRRNRG</sequence>
<gene>
    <name evidence="2" type="ORF">AP75_11510</name>
</gene>
<protein>
    <submittedName>
        <fullName evidence="2">DNA-binding protein</fullName>
    </submittedName>
</protein>
<feature type="domain" description="Helix-turn-helix" evidence="1">
    <location>
        <begin position="45"/>
        <end position="92"/>
    </location>
</feature>
<evidence type="ECO:0000313" key="2">
    <source>
        <dbReference type="EMBL" id="OWK97351.1"/>
    </source>
</evidence>
<accession>A0A246B7J1</accession>
<reference evidence="2 3" key="1">
    <citation type="submission" date="2017-05" db="EMBL/GenBank/DDBJ databases">
        <title>Genome of Chryseobacterium haifense.</title>
        <authorList>
            <person name="Newman J.D."/>
        </authorList>
    </citation>
    <scope>NUCLEOTIDE SEQUENCE [LARGE SCALE GENOMIC DNA]</scope>
    <source>
        <strain evidence="2 3">DSM 19056</strain>
    </source>
</reference>